<dbReference type="FunFam" id="1.20.120.720:FF:000001">
    <property type="entry name" value="Myosin heavy chain, muscle"/>
    <property type="match status" value="1"/>
</dbReference>
<dbReference type="FunFam" id="1.10.10.820:FF:000001">
    <property type="entry name" value="Myosin heavy chain"/>
    <property type="match status" value="1"/>
</dbReference>
<dbReference type="Proteomes" id="UP000261660">
    <property type="component" value="Unplaced"/>
</dbReference>
<keyword evidence="12 14" id="KW-0009">Actin-binding</keyword>
<dbReference type="InterPro" id="IPR002928">
    <property type="entry name" value="Myosin_tail"/>
</dbReference>
<dbReference type="SUPFAM" id="SSF90257">
    <property type="entry name" value="Myosin rod fragments"/>
    <property type="match status" value="4"/>
</dbReference>
<dbReference type="FunFam" id="1.20.5.340:FF:000003">
    <property type="entry name" value="Myosin heavy chain"/>
    <property type="match status" value="1"/>
</dbReference>
<dbReference type="InterPro" id="IPR027417">
    <property type="entry name" value="P-loop_NTPase"/>
</dbReference>
<name>A0A3Q3E6K4_9LABR</name>
<reference evidence="19" key="1">
    <citation type="submission" date="2025-08" db="UniProtKB">
        <authorList>
            <consortium name="Ensembl"/>
        </authorList>
    </citation>
    <scope>IDENTIFICATION</scope>
</reference>
<keyword evidence="6 14" id="KW-0067">ATP-binding</keyword>
<keyword evidence="10 14" id="KW-0505">Motor protein</keyword>
<evidence type="ECO:0000259" key="17">
    <source>
        <dbReference type="PROSITE" id="PS51456"/>
    </source>
</evidence>
<organism evidence="19 20">
    <name type="scientific">Labrus bergylta</name>
    <name type="common">ballan wrasse</name>
    <dbReference type="NCBI Taxonomy" id="56723"/>
    <lineage>
        <taxon>Eukaryota</taxon>
        <taxon>Metazoa</taxon>
        <taxon>Chordata</taxon>
        <taxon>Craniata</taxon>
        <taxon>Vertebrata</taxon>
        <taxon>Euteleostomi</taxon>
        <taxon>Actinopterygii</taxon>
        <taxon>Neopterygii</taxon>
        <taxon>Teleostei</taxon>
        <taxon>Neoteleostei</taxon>
        <taxon>Acanthomorphata</taxon>
        <taxon>Eupercaria</taxon>
        <taxon>Labriformes</taxon>
        <taxon>Labridae</taxon>
        <taxon>Labrus</taxon>
    </lineage>
</organism>
<dbReference type="FunFam" id="1.20.5.4820:FF:000001">
    <property type="entry name" value="Myosin heavy chain"/>
    <property type="match status" value="1"/>
</dbReference>
<dbReference type="GO" id="GO:0051015">
    <property type="term" value="F:actin filament binding"/>
    <property type="evidence" value="ECO:0007669"/>
    <property type="project" value="InterPro"/>
</dbReference>
<dbReference type="Pfam" id="PF02736">
    <property type="entry name" value="Myosin_N"/>
    <property type="match status" value="1"/>
</dbReference>
<dbReference type="InterPro" id="IPR004009">
    <property type="entry name" value="SH3_Myosin"/>
</dbReference>
<dbReference type="PRINTS" id="PR00193">
    <property type="entry name" value="MYOSINHEAVY"/>
</dbReference>
<keyword evidence="3" id="KW-0787">Thick filament</keyword>
<dbReference type="STRING" id="56723.ENSLBEP00000002907"/>
<dbReference type="PANTHER" id="PTHR45615:SF27">
    <property type="entry name" value="MYOSIN HEAVY CHAIN, MUSCLE"/>
    <property type="match status" value="1"/>
</dbReference>
<feature type="coiled-coil region" evidence="15">
    <location>
        <begin position="1227"/>
        <end position="1261"/>
    </location>
</feature>
<dbReference type="Gene3D" id="1.20.120.720">
    <property type="entry name" value="Myosin VI head, motor domain, U50 subdomain"/>
    <property type="match status" value="1"/>
</dbReference>
<dbReference type="FunFam" id="1.20.5.370:FF:000007">
    <property type="entry name" value="Myosin heavy chain"/>
    <property type="match status" value="1"/>
</dbReference>
<dbReference type="InParanoid" id="A0A3Q3E6K4"/>
<dbReference type="Gene3D" id="3.40.850.10">
    <property type="entry name" value="Kinesin motor domain"/>
    <property type="match status" value="1"/>
</dbReference>
<feature type="region of interest" description="Disordered" evidence="16">
    <location>
        <begin position="1891"/>
        <end position="1917"/>
    </location>
</feature>
<evidence type="ECO:0000256" key="10">
    <source>
        <dbReference type="ARBA" id="ARBA00023175"/>
    </source>
</evidence>
<comment type="subunit">
    <text evidence="13">Muscle myosin is a hexameric protein that consists of 2 heavy chain subunits (MHC), 2 alkali light chain subunits (MLC) and 2 regulatory light chain subunits (MLC-2).</text>
</comment>
<dbReference type="GO" id="GO:0016460">
    <property type="term" value="C:myosin II complex"/>
    <property type="evidence" value="ECO:0007669"/>
    <property type="project" value="TreeGrafter"/>
</dbReference>
<evidence type="ECO:0000256" key="6">
    <source>
        <dbReference type="ARBA" id="ARBA00022840"/>
    </source>
</evidence>
<dbReference type="Gene3D" id="1.20.58.530">
    <property type="match status" value="1"/>
</dbReference>
<dbReference type="FunFam" id="3.40.850.10:FF:000101">
    <property type="entry name" value="Slow myosin heavy chain 2"/>
    <property type="match status" value="1"/>
</dbReference>
<dbReference type="GO" id="GO:0005524">
    <property type="term" value="F:ATP binding"/>
    <property type="evidence" value="ECO:0007669"/>
    <property type="project" value="UniProtKB-UniRule"/>
</dbReference>
<dbReference type="FunFam" id="1.20.5.340:FF:000006">
    <property type="entry name" value="Myosin heavy chain"/>
    <property type="match status" value="1"/>
</dbReference>
<evidence type="ECO:0000256" key="11">
    <source>
        <dbReference type="ARBA" id="ARBA00023179"/>
    </source>
</evidence>
<dbReference type="FunFam" id="1.20.5.370:FF:000010">
    <property type="entry name" value="Myosin heavy chain, isoform G"/>
    <property type="match status" value="1"/>
</dbReference>
<evidence type="ECO:0000256" key="3">
    <source>
        <dbReference type="ARBA" id="ARBA00022433"/>
    </source>
</evidence>
<dbReference type="Gene3D" id="2.30.30.360">
    <property type="entry name" value="Myosin S1 fragment, N-terminal"/>
    <property type="match status" value="1"/>
</dbReference>
<dbReference type="Pfam" id="PF01576">
    <property type="entry name" value="Myosin_tail_1"/>
    <property type="match status" value="1"/>
</dbReference>
<keyword evidence="9 14" id="KW-0518">Myosin</keyword>
<accession>A0A3Q3E6K4</accession>
<dbReference type="FunFam" id="1.20.5.370:FF:000001">
    <property type="entry name" value="Myosin heavy chain"/>
    <property type="match status" value="1"/>
</dbReference>
<dbReference type="InterPro" id="IPR008989">
    <property type="entry name" value="Myosin_S1_N"/>
</dbReference>
<evidence type="ECO:0000256" key="4">
    <source>
        <dbReference type="ARBA" id="ARBA00022490"/>
    </source>
</evidence>
<evidence type="ECO:0000256" key="8">
    <source>
        <dbReference type="ARBA" id="ARBA00023054"/>
    </source>
</evidence>
<evidence type="ECO:0000256" key="12">
    <source>
        <dbReference type="ARBA" id="ARBA00023203"/>
    </source>
</evidence>
<dbReference type="Gene3D" id="1.20.5.340">
    <property type="match status" value="4"/>
</dbReference>
<feature type="coiled-coil region" evidence="15">
    <location>
        <begin position="908"/>
        <end position="1138"/>
    </location>
</feature>
<dbReference type="GO" id="GO:0030016">
    <property type="term" value="C:myofibril"/>
    <property type="evidence" value="ECO:0007669"/>
    <property type="project" value="UniProtKB-SubCell"/>
</dbReference>
<evidence type="ECO:0000256" key="2">
    <source>
        <dbReference type="ARBA" id="ARBA00008314"/>
    </source>
</evidence>
<dbReference type="Gene3D" id="1.20.5.4820">
    <property type="match status" value="1"/>
</dbReference>
<dbReference type="FunFam" id="1.20.58.530:FF:000001">
    <property type="entry name" value="Myosin heavy chain"/>
    <property type="match status" value="1"/>
</dbReference>
<comment type="subcellular location">
    <subcellularLocation>
        <location evidence="1">Cytoplasm</location>
        <location evidence="1">Myofibril</location>
    </subcellularLocation>
</comment>
<sequence>MSGDAEMEIFGVAAPYLRKSERERIAAQNMPFDAKSAVFVPDPKQEYVKGKIKSQDGSNVTVEMEDRKVVTVHLDDVRPMNPPKFDKIEDMALLTHLHEPAVLFNLKERYAAWMIYTYSGLFCVTMNPYKWLPVYNPEVVAGYRGKKRQEAPPHIFSISDNAYQFMLTGPDTSLYLILHIGESGAGKTVNTKRVIQYFATIASFGDSIKKEQSLQGNLEDQIIQANPLLEAFGNAKTVRNDNSSRFGKFIRIHFGTKGKLASADIETYLLEKSRVTFQLLAERSYHIFYQILSNKKPDLIEMMLITTNPYDYPFISQGELTVLSINDSEELMATDSAIDILGFNSEEKVGIYKLTGAVMHYGNMKFKQKQREEQAEPDGTEVADKVAYLMGLNSADLLKALCYPRVKVGNEYVTKGQTPQQVNNAMGALSKAVYEKLFLWMVTRINQQLDTKLPRQHFIGVLDIAGFEIFEMNSLEQLCINFTNEKLQQFFNHHMFVLEQEEYKKEGIDWEFIDFGMDLAACIELIEKPMGIFSILEEECMFPKATDGSFKNKLYDQHLGKNSIFQKPKPSKGKAEAHFSLMHYAGTVDYNLSGWLEKNKDPLNDTVVQLYQKASLKLLAQLFASYSTADAADGSKKSFKKKGSSFQTVSALFRENLNKLMANLRSTHPHFVRCIIPNETKTPGSMDHHLVLHQLRCNGVLEGIRICRKGFPSRILYGDFRQSRYRILNASAIPEGQFIDSKKASEKLLSSIDVDHSQYRFGYTKVFFKAGLLGLLEEMRDERLAVLMTRIQAVSRGCVTRQRMKEMTKKRESIFIIQYNIRSFMNVKNWPWMRLFFKIKPLLRCAEAEKEMQSIKEELARLKEEFAKSEARRKELEEKTVVLIQEKNDLYLQIQAERENLCDAEERCEGLIKSKIHLEAKLKELSERVEEEEEINAEITAKKRKLEDECSELKRDIDDLELTITKVEKEKHATENKVKNLVEELTSLEENLMKYSKEMKALQEVHQQTLDDLQAEEDKVNGLIKMKMKLEQQVDDLENSLEHEKKLHADSERCRRKLEGDLKLSQETIVDLENDRQQADDRLKKKDFEISDLQSRIEDEQSLSTQLQKKIKELQARGEELEEEIESERSTRAKAEKQRCDLSRELDEISERLEEAGGATAAQAELNKKREAEFLRVRRDLEESTLQHESIAATLRRKQADSVRVKQKLEKEKCELKLEIDDLVSNMESVLKSKAHLEKTCRTLEDQISEYKTKAEEAQRSLSDSTTLSARLQTESAELTHLLEEKEITLSQLNRVKSVCSHQIDELKRLLDEEMKTKSALAHALQSSRHDCELLREQYEEEQEAKAELHRCLSKANSDVSQWRNKYETDAIQRTEELEEAKKKLAQRLQDSEEMTEVANVKCASLEKTKQRLQAEVEDLMVELERSNAANASLDKKQRNFDKVLAEWKQKYEETQSDLEVSQRESRGLSTELFKLKNSYEEALDHLESMKRENKNLQQEISDITDQVAQSTKNVHELEKSAKQAEQEKRDTQAALEEVESSLEHEEAKLLHLQLELNQIKSEVDRKVAEKDEEIEQLKRNHQRTVDTLQNTLDAETRSRNDAMRMKKKLEGDLNEMEVQLGHANRQAAESTKQLRNVQTQLKDTQVHLDEVLHCQDDLKEQLAIAERRNALMTAEIEEMTAALEQSERSRKMAEQEVMEVSERVQLLHAQNGSLLNSKKKTESDLNQLQSEVEETIQEAKNADEKAKKAVMDAAMMAEELKKEQDTCAHLERMKKNLEVTVKDLQQRLDEAEQLALKGGKKELQKLEARVREVENELEAEQKRGGEAVKGLRKYERKIKELTYQAEEEKKSSVRLQDLVDKLQLKVKAYKRQCEEARESAKFRKIQHELEEAEERADTAESQLNKLRTKSRDYGKE</sequence>
<feature type="binding site" evidence="14">
    <location>
        <begin position="181"/>
        <end position="188"/>
    </location>
    <ligand>
        <name>ATP</name>
        <dbReference type="ChEBI" id="CHEBI:30616"/>
    </ligand>
</feature>
<evidence type="ECO:0000256" key="5">
    <source>
        <dbReference type="ARBA" id="ARBA00022741"/>
    </source>
</evidence>
<dbReference type="FunFam" id="1.20.5.370:FF:000003">
    <property type="entry name" value="Myosin heavy chain"/>
    <property type="match status" value="1"/>
</dbReference>
<dbReference type="PROSITE" id="PS51844">
    <property type="entry name" value="SH3_LIKE"/>
    <property type="match status" value="1"/>
</dbReference>
<keyword evidence="4" id="KW-0963">Cytoplasm</keyword>
<evidence type="ECO:0000256" key="16">
    <source>
        <dbReference type="SAM" id="MobiDB-lite"/>
    </source>
</evidence>
<evidence type="ECO:0000313" key="19">
    <source>
        <dbReference type="Ensembl" id="ENSLBEP00000002907.1"/>
    </source>
</evidence>
<dbReference type="PANTHER" id="PTHR45615">
    <property type="entry name" value="MYOSIN HEAVY CHAIN, NON-MUSCLE"/>
    <property type="match status" value="1"/>
</dbReference>
<evidence type="ECO:0000256" key="15">
    <source>
        <dbReference type="SAM" id="Coils"/>
    </source>
</evidence>
<dbReference type="PROSITE" id="PS50096">
    <property type="entry name" value="IQ"/>
    <property type="match status" value="1"/>
</dbReference>
<dbReference type="FunFam" id="2.30.30.360:FF:000001">
    <property type="entry name" value="Myosin heavy chain"/>
    <property type="match status" value="1"/>
</dbReference>
<dbReference type="FunFam" id="1.20.5.340:FF:000019">
    <property type="entry name" value="Myosin heavy chain, isoform G"/>
    <property type="match status" value="1"/>
</dbReference>
<reference evidence="19" key="2">
    <citation type="submission" date="2025-09" db="UniProtKB">
        <authorList>
            <consortium name="Ensembl"/>
        </authorList>
    </citation>
    <scope>IDENTIFICATION</scope>
</reference>
<evidence type="ECO:0000313" key="20">
    <source>
        <dbReference type="Proteomes" id="UP000261660"/>
    </source>
</evidence>
<dbReference type="InterPro" id="IPR036961">
    <property type="entry name" value="Kinesin_motor_dom_sf"/>
</dbReference>
<evidence type="ECO:0000256" key="7">
    <source>
        <dbReference type="ARBA" id="ARBA00022860"/>
    </source>
</evidence>
<dbReference type="Gene3D" id="6.10.250.2420">
    <property type="match status" value="1"/>
</dbReference>
<dbReference type="PROSITE" id="PS51456">
    <property type="entry name" value="MYOSIN_MOTOR"/>
    <property type="match status" value="1"/>
</dbReference>
<dbReference type="Gene3D" id="1.10.10.820">
    <property type="match status" value="1"/>
</dbReference>
<evidence type="ECO:0000259" key="18">
    <source>
        <dbReference type="PROSITE" id="PS51844"/>
    </source>
</evidence>
<feature type="domain" description="Myosin N-terminal SH3-like" evidence="18">
    <location>
        <begin position="33"/>
        <end position="82"/>
    </location>
</feature>
<dbReference type="GO" id="GO:0000146">
    <property type="term" value="F:microfilament motor activity"/>
    <property type="evidence" value="ECO:0007669"/>
    <property type="project" value="TreeGrafter"/>
</dbReference>
<dbReference type="Pfam" id="PF00063">
    <property type="entry name" value="Myosin_head"/>
    <property type="match status" value="1"/>
</dbReference>
<dbReference type="SMART" id="SM00242">
    <property type="entry name" value="MYSc"/>
    <property type="match status" value="1"/>
</dbReference>
<feature type="domain" description="Myosin motor" evidence="17">
    <location>
        <begin position="86"/>
        <end position="781"/>
    </location>
</feature>
<evidence type="ECO:0000256" key="14">
    <source>
        <dbReference type="PROSITE-ProRule" id="PRU00782"/>
    </source>
</evidence>
<keyword evidence="11" id="KW-0514">Muscle protein</keyword>
<evidence type="ECO:0000256" key="13">
    <source>
        <dbReference type="ARBA" id="ARBA00038612"/>
    </source>
</evidence>
<proteinExistence type="inferred from homology"/>
<dbReference type="InterPro" id="IPR001609">
    <property type="entry name" value="Myosin_head_motor_dom-like"/>
</dbReference>
<keyword evidence="20" id="KW-1185">Reference proteome</keyword>
<dbReference type="GO" id="GO:0005516">
    <property type="term" value="F:calmodulin binding"/>
    <property type="evidence" value="ECO:0007669"/>
    <property type="project" value="UniProtKB-KW"/>
</dbReference>
<dbReference type="FunFam" id="1.20.5.370:FF:000008">
    <property type="entry name" value="Myosin heavy chain"/>
    <property type="match status" value="1"/>
</dbReference>
<keyword evidence="7" id="KW-0112">Calmodulin-binding</keyword>
<feature type="coiled-coil region" evidence="15">
    <location>
        <begin position="845"/>
        <end position="879"/>
    </location>
</feature>
<dbReference type="GO" id="GO:0032982">
    <property type="term" value="C:myosin filament"/>
    <property type="evidence" value="ECO:0007669"/>
    <property type="project" value="UniProtKB-KW"/>
</dbReference>
<dbReference type="InterPro" id="IPR014751">
    <property type="entry name" value="XRCC4-like_C"/>
</dbReference>
<comment type="similarity">
    <text evidence="2 14">Belongs to the TRAFAC class myosin-kinesin ATPase superfamily. Myosin family.</text>
</comment>
<protein>
    <submittedName>
        <fullName evidence="19">Uncharacterized protein</fullName>
    </submittedName>
</protein>
<keyword evidence="8 15" id="KW-0175">Coiled coil</keyword>
<evidence type="ECO:0000256" key="9">
    <source>
        <dbReference type="ARBA" id="ARBA00023123"/>
    </source>
</evidence>
<dbReference type="GeneTree" id="ENSGT00940000163461"/>
<evidence type="ECO:0000256" key="1">
    <source>
        <dbReference type="ARBA" id="ARBA00004657"/>
    </source>
</evidence>
<dbReference type="SUPFAM" id="SSF52540">
    <property type="entry name" value="P-loop containing nucleoside triphosphate hydrolases"/>
    <property type="match status" value="1"/>
</dbReference>
<keyword evidence="5 14" id="KW-0547">Nucleotide-binding</keyword>
<dbReference type="Gene3D" id="1.20.5.370">
    <property type="match status" value="5"/>
</dbReference>
<dbReference type="Ensembl" id="ENSLBET00000003069.1">
    <property type="protein sequence ID" value="ENSLBEP00000002907.1"/>
    <property type="gene ID" value="ENSLBEG00000002067.1"/>
</dbReference>
<feature type="region of interest" description="Actin-binding" evidence="14">
    <location>
        <begin position="657"/>
        <end position="679"/>
    </location>
</feature>